<reference evidence="1" key="1">
    <citation type="submission" date="2013-11" db="EMBL/GenBank/DDBJ databases">
        <title>The Genome Sequence of Phytophthora parasitica CJ02B3.</title>
        <authorList>
            <consortium name="The Broad Institute Genomics Platform"/>
            <person name="Russ C."/>
            <person name="Tyler B."/>
            <person name="Panabieres F."/>
            <person name="Shan W."/>
            <person name="Tripathy S."/>
            <person name="Grunwald N."/>
            <person name="Machado M."/>
            <person name="Johnson C.S."/>
            <person name="Arredondo F."/>
            <person name="Hong C."/>
            <person name="Coffey M."/>
            <person name="Young S.K."/>
            <person name="Zeng Q."/>
            <person name="Gargeya S."/>
            <person name="Fitzgerald M."/>
            <person name="Abouelleil A."/>
            <person name="Alvarado L."/>
            <person name="Chapman S.B."/>
            <person name="Gainer-Dewar J."/>
            <person name="Goldberg J."/>
            <person name="Griggs A."/>
            <person name="Gujja S."/>
            <person name="Hansen M."/>
            <person name="Howarth C."/>
            <person name="Imamovic A."/>
            <person name="Ireland A."/>
            <person name="Larimer J."/>
            <person name="McCowan C."/>
            <person name="Murphy C."/>
            <person name="Pearson M."/>
            <person name="Poon T.W."/>
            <person name="Priest M."/>
            <person name="Roberts A."/>
            <person name="Saif S."/>
            <person name="Shea T."/>
            <person name="Sykes S."/>
            <person name="Wortman J."/>
            <person name="Nusbaum C."/>
            <person name="Birren B."/>
        </authorList>
    </citation>
    <scope>NUCLEOTIDE SEQUENCE [LARGE SCALE GENOMIC DNA]</scope>
    <source>
        <strain evidence="1">CJ02B3</strain>
    </source>
</reference>
<proteinExistence type="predicted"/>
<gene>
    <name evidence="1" type="ORF">L915_19450</name>
</gene>
<dbReference type="EMBL" id="KI689259">
    <property type="protein sequence ID" value="ETK73635.1"/>
    <property type="molecule type" value="Genomic_DNA"/>
</dbReference>
<dbReference type="Proteomes" id="UP000053236">
    <property type="component" value="Unassembled WGS sequence"/>
</dbReference>
<evidence type="ECO:0000313" key="1">
    <source>
        <dbReference type="EMBL" id="ETK73635.1"/>
    </source>
</evidence>
<name>W2FUA0_PHYNI</name>
<feature type="non-terminal residue" evidence="1">
    <location>
        <position position="1"/>
    </location>
</feature>
<sequence length="162" mass="18633">PCGSRTRTAFLLKDQVVPRRLRLPRHRRRRRLLVPSRILRPAITLTPHPAITPTPHPVVTRTLHPAEIPTRLPAVTLTVRRVRTPVLHPVVNRRTRGLVTLQHQPRSRHPRSLARRRRLLGQSPRLAGTRGTRLPPLRAILRRQPRPRRSASATRCFISLSV</sequence>
<dbReference type="AlphaFoldDB" id="W2FUA0"/>
<protein>
    <submittedName>
        <fullName evidence="1">Uncharacterized protein</fullName>
    </submittedName>
</protein>
<organism evidence="1">
    <name type="scientific">Phytophthora nicotianae</name>
    <name type="common">Potato buckeye rot agent</name>
    <name type="synonym">Phytophthora parasitica</name>
    <dbReference type="NCBI Taxonomy" id="4792"/>
    <lineage>
        <taxon>Eukaryota</taxon>
        <taxon>Sar</taxon>
        <taxon>Stramenopiles</taxon>
        <taxon>Oomycota</taxon>
        <taxon>Peronosporomycetes</taxon>
        <taxon>Peronosporales</taxon>
        <taxon>Peronosporaceae</taxon>
        <taxon>Phytophthora</taxon>
    </lineage>
</organism>
<accession>W2FUA0</accession>